<organism evidence="2 3">
    <name type="scientific">Roseobacter insulae</name>
    <dbReference type="NCBI Taxonomy" id="2859783"/>
    <lineage>
        <taxon>Bacteria</taxon>
        <taxon>Pseudomonadati</taxon>
        <taxon>Pseudomonadota</taxon>
        <taxon>Alphaproteobacteria</taxon>
        <taxon>Rhodobacterales</taxon>
        <taxon>Roseobacteraceae</taxon>
        <taxon>Roseobacter</taxon>
    </lineage>
</organism>
<dbReference type="Pfam" id="PF18604">
    <property type="entry name" value="PreAtp-grasp"/>
    <property type="match status" value="1"/>
</dbReference>
<dbReference type="Proteomes" id="UP001138661">
    <property type="component" value="Unassembled WGS sequence"/>
</dbReference>
<dbReference type="InterPro" id="IPR040754">
    <property type="entry name" value="PreAtp-grasp"/>
</dbReference>
<comment type="caution">
    <text evidence="2">The sequence shown here is derived from an EMBL/GenBank/DDBJ whole genome shotgun (WGS) entry which is preliminary data.</text>
</comment>
<evidence type="ECO:0000313" key="3">
    <source>
        <dbReference type="Proteomes" id="UP001138661"/>
    </source>
</evidence>
<name>A0A9X1FR25_9RHOB</name>
<feature type="domain" description="Pre ATP-grasp" evidence="1">
    <location>
        <begin position="67"/>
        <end position="157"/>
    </location>
</feature>
<protein>
    <recommendedName>
        <fullName evidence="1">Pre ATP-grasp domain-containing protein</fullName>
    </recommendedName>
</protein>
<sequence length="474" mass="51752">MPNFSPTVEHAGEDIAKALVRDEPAFLSALDFGPCVRQGTGDGPSLLIGDSSEIALLSADNGSRLEHRMALLARRGDHVLLRRRDPDFEDYLSTSLGLANVTFHEGDPRSHVPLTKQAWTSQAWVDTFAALADQAKGLTIKSYITTGHIWRLAQRIGERCGRVIHVCGPSPQITRRANDKLWFAQVARRVLGENATPPTLSAYGPAATAGLVQRIGKTADHVIVKVPDSAGSAGNLRLDSTVVRGMPLADLRTFLLERLYALGWHDRYPVLVGVWDEGVESSPSVQLWLPHAAAGPPQVEGVFEQHVQTGAATFVGASQSTLGRGLQNRLRLDARRLAAVFQQLGYYGRCSLDAVICRSPRAAPTIHWIECNARWGGVSIPMTVARQLGDSRTRRAISIAQEVMPDRHMTTRDQLLLLQDLLLRVDRQTTGIVILSPPDSSRGLAANLFAIAETQRAAADLLRDAMHRLIRAAE</sequence>
<accession>A0A9X1FR25</accession>
<proteinExistence type="predicted"/>
<reference evidence="2" key="1">
    <citation type="submission" date="2021-07" db="EMBL/GenBank/DDBJ databases">
        <title>Roseobacter insulae sp. nov., isolated from a tidal flat.</title>
        <authorList>
            <person name="Park S."/>
            <person name="Yoon J.-H."/>
        </authorList>
    </citation>
    <scope>NUCLEOTIDE SEQUENCE</scope>
    <source>
        <strain evidence="2">YSTF-M11</strain>
    </source>
</reference>
<dbReference type="RefSeq" id="WP_219497655.1">
    <property type="nucleotide sequence ID" value="NZ_JAHXDN010000001.1"/>
</dbReference>
<dbReference type="AlphaFoldDB" id="A0A9X1FR25"/>
<evidence type="ECO:0000313" key="2">
    <source>
        <dbReference type="EMBL" id="MBW4706209.1"/>
    </source>
</evidence>
<evidence type="ECO:0000259" key="1">
    <source>
        <dbReference type="Pfam" id="PF18604"/>
    </source>
</evidence>
<keyword evidence="3" id="KW-1185">Reference proteome</keyword>
<dbReference type="EMBL" id="JAHXDN010000001">
    <property type="protein sequence ID" value="MBW4706209.1"/>
    <property type="molecule type" value="Genomic_DNA"/>
</dbReference>
<gene>
    <name evidence="2" type="ORF">KX928_00250</name>
</gene>